<dbReference type="AlphaFoldDB" id="X6L9P9"/>
<feature type="non-terminal residue" evidence="1">
    <location>
        <position position="96"/>
    </location>
</feature>
<evidence type="ECO:0000313" key="1">
    <source>
        <dbReference type="EMBL" id="ETN98767.1"/>
    </source>
</evidence>
<proteinExistence type="predicted"/>
<gene>
    <name evidence="1" type="ORF">RFI_38720</name>
</gene>
<name>X6L9P9_RETFI</name>
<dbReference type="Proteomes" id="UP000023152">
    <property type="component" value="Unassembled WGS sequence"/>
</dbReference>
<comment type="caution">
    <text evidence="1">The sequence shown here is derived from an EMBL/GenBank/DDBJ whole genome shotgun (WGS) entry which is preliminary data.</text>
</comment>
<sequence length="96" mass="11479">MNNGLIFMLKIIQTNPKKIKFAFQQYCQDLGFEMFMQGNQVATENDYKGYENNNIWSKLDPMMEIKTEHMDEKLEPKTNNTKIQDIWEKYFDGNNI</sequence>
<reference evidence="1 2" key="1">
    <citation type="journal article" date="2013" name="Curr. Biol.">
        <title>The Genome of the Foraminiferan Reticulomyxa filosa.</title>
        <authorList>
            <person name="Glockner G."/>
            <person name="Hulsmann N."/>
            <person name="Schleicher M."/>
            <person name="Noegel A.A."/>
            <person name="Eichinger L."/>
            <person name="Gallinger C."/>
            <person name="Pawlowski J."/>
            <person name="Sierra R."/>
            <person name="Euteneuer U."/>
            <person name="Pillet L."/>
            <person name="Moustafa A."/>
            <person name="Platzer M."/>
            <person name="Groth M."/>
            <person name="Szafranski K."/>
            <person name="Schliwa M."/>
        </authorList>
    </citation>
    <scope>NUCLEOTIDE SEQUENCE [LARGE SCALE GENOMIC DNA]</scope>
</reference>
<evidence type="ECO:0000313" key="2">
    <source>
        <dbReference type="Proteomes" id="UP000023152"/>
    </source>
</evidence>
<accession>X6L9P9</accession>
<organism evidence="1 2">
    <name type="scientific">Reticulomyxa filosa</name>
    <dbReference type="NCBI Taxonomy" id="46433"/>
    <lineage>
        <taxon>Eukaryota</taxon>
        <taxon>Sar</taxon>
        <taxon>Rhizaria</taxon>
        <taxon>Retaria</taxon>
        <taxon>Foraminifera</taxon>
        <taxon>Monothalamids</taxon>
        <taxon>Reticulomyxidae</taxon>
        <taxon>Reticulomyxa</taxon>
    </lineage>
</organism>
<dbReference type="EMBL" id="ASPP01045849">
    <property type="protein sequence ID" value="ETN98767.1"/>
    <property type="molecule type" value="Genomic_DNA"/>
</dbReference>
<keyword evidence="2" id="KW-1185">Reference proteome</keyword>
<protein>
    <submittedName>
        <fullName evidence="1">Uncharacterized protein</fullName>
    </submittedName>
</protein>